<sequence length="354" mass="36499">YACSPDECEKAPKLQPIQTWGDSIFSNETSFYILQDHYFNLNPVDFGLDFSIFVKYVSTPLFPIHSNNQLKNPIPTDAPNLEAQNLGKVPNLCEPGGAFAQGVDGCYQCMGYQNNDNGASFGRVVQPVVQQFLGYCGTAVSSPISIGPALIPPGSTAPGVPPSSHPIAIPDSTLSYPPGAVQSSYPPGKPPTTYPPGQPNTMPTQYSYAPASTVPERTVSGVVIPPTVIPAHQVTDSPGYSLIISGSAISLDTATGIGSWILSGLGGLSSLDSATSTSSGSASSDSTKTKSTTTTTTTTTKSTSTGSSSSSSSSRSSGASAAATAGSAAPRVSSAPWNIALVVFAFAYSIIFWS</sequence>
<dbReference type="PANTHER" id="PTHR38122">
    <property type="entry name" value="GLYCOPROTEIN X"/>
    <property type="match status" value="1"/>
</dbReference>
<evidence type="ECO:0000313" key="3">
    <source>
        <dbReference type="Proteomes" id="UP000698800"/>
    </source>
</evidence>
<evidence type="ECO:0000313" key="2">
    <source>
        <dbReference type="EMBL" id="KAH0541508.1"/>
    </source>
</evidence>
<dbReference type="Proteomes" id="UP000698800">
    <property type="component" value="Unassembled WGS sequence"/>
</dbReference>
<dbReference type="OrthoDB" id="5414836at2759"/>
<protein>
    <submittedName>
        <fullName evidence="2">Uncharacterized protein</fullName>
    </submittedName>
</protein>
<feature type="region of interest" description="Disordered" evidence="1">
    <location>
        <begin position="178"/>
        <end position="212"/>
    </location>
</feature>
<reference evidence="2" key="1">
    <citation type="submission" date="2021-03" db="EMBL/GenBank/DDBJ databases">
        <title>Comparative genomics and phylogenomic investigation of the class Geoglossomycetes provide insights into ecological specialization and systematics.</title>
        <authorList>
            <person name="Melie T."/>
            <person name="Pirro S."/>
            <person name="Miller A.N."/>
            <person name="Quandt A."/>
        </authorList>
    </citation>
    <scope>NUCLEOTIDE SEQUENCE</scope>
    <source>
        <strain evidence="2">GBOQ0MN5Z8</strain>
    </source>
</reference>
<name>A0A9P8L2X0_9PEZI</name>
<dbReference type="AlphaFoldDB" id="A0A9P8L2X0"/>
<evidence type="ECO:0000256" key="1">
    <source>
        <dbReference type="SAM" id="MobiDB-lite"/>
    </source>
</evidence>
<feature type="non-terminal residue" evidence="2">
    <location>
        <position position="354"/>
    </location>
</feature>
<proteinExistence type="predicted"/>
<accession>A0A9P8L2X0</accession>
<dbReference type="EMBL" id="JAGHQL010000077">
    <property type="protein sequence ID" value="KAH0541508.1"/>
    <property type="molecule type" value="Genomic_DNA"/>
</dbReference>
<feature type="region of interest" description="Disordered" evidence="1">
    <location>
        <begin position="273"/>
        <end position="319"/>
    </location>
</feature>
<gene>
    <name evidence="2" type="ORF">FGG08_004049</name>
</gene>
<feature type="compositionally biased region" description="Pro residues" evidence="1">
    <location>
        <begin position="187"/>
        <end position="198"/>
    </location>
</feature>
<dbReference type="PANTHER" id="PTHR38122:SF1">
    <property type="entry name" value="GLYCOPROTEIN X"/>
    <property type="match status" value="1"/>
</dbReference>
<comment type="caution">
    <text evidence="2">The sequence shown here is derived from an EMBL/GenBank/DDBJ whole genome shotgun (WGS) entry which is preliminary data.</text>
</comment>
<organism evidence="2 3">
    <name type="scientific">Glutinoglossum americanum</name>
    <dbReference type="NCBI Taxonomy" id="1670608"/>
    <lineage>
        <taxon>Eukaryota</taxon>
        <taxon>Fungi</taxon>
        <taxon>Dikarya</taxon>
        <taxon>Ascomycota</taxon>
        <taxon>Pezizomycotina</taxon>
        <taxon>Geoglossomycetes</taxon>
        <taxon>Geoglossales</taxon>
        <taxon>Geoglossaceae</taxon>
        <taxon>Glutinoglossum</taxon>
    </lineage>
</organism>
<keyword evidence="3" id="KW-1185">Reference proteome</keyword>